<gene>
    <name evidence="2" type="ORF">SAMN04488081_0299</name>
</gene>
<dbReference type="Pfam" id="PF13302">
    <property type="entry name" value="Acetyltransf_3"/>
    <property type="match status" value="1"/>
</dbReference>
<evidence type="ECO:0000313" key="2">
    <source>
        <dbReference type="EMBL" id="SDX36638.1"/>
    </source>
</evidence>
<evidence type="ECO:0000313" key="3">
    <source>
        <dbReference type="Proteomes" id="UP000198647"/>
    </source>
</evidence>
<reference evidence="2 3" key="1">
    <citation type="submission" date="2016-10" db="EMBL/GenBank/DDBJ databases">
        <authorList>
            <person name="Varghese N."/>
            <person name="Submissions S."/>
        </authorList>
    </citation>
    <scope>NUCLEOTIDE SEQUENCE [LARGE SCALE GENOMIC DNA]</scope>
    <source>
        <strain evidence="2 3">DSM 20748</strain>
    </source>
</reference>
<dbReference type="Proteomes" id="UP000198647">
    <property type="component" value="Unassembled WGS sequence"/>
</dbReference>
<dbReference type="CDD" id="cd04301">
    <property type="entry name" value="NAT_SF"/>
    <property type="match status" value="1"/>
</dbReference>
<protein>
    <submittedName>
        <fullName evidence="2">Protein N-acetyltransferase, RimJ/RimL family</fullName>
    </submittedName>
</protein>
<dbReference type="InterPro" id="IPR016181">
    <property type="entry name" value="Acyl_CoA_acyltransferase"/>
</dbReference>
<comment type="caution">
    <text evidence="2">The sequence shown here is derived from an EMBL/GenBank/DDBJ whole genome shotgun (WGS) entry which is preliminary data.</text>
</comment>
<accession>A0A1H3B4M8</accession>
<feature type="domain" description="N-acetyltransferase" evidence="1">
    <location>
        <begin position="12"/>
        <end position="179"/>
    </location>
</feature>
<organism evidence="2 3">
    <name type="scientific">Salimicrobium album</name>
    <dbReference type="NCBI Taxonomy" id="50717"/>
    <lineage>
        <taxon>Bacteria</taxon>
        <taxon>Bacillati</taxon>
        <taxon>Bacillota</taxon>
        <taxon>Bacilli</taxon>
        <taxon>Bacillales</taxon>
        <taxon>Bacillaceae</taxon>
        <taxon>Salimicrobium</taxon>
    </lineage>
</organism>
<sequence>MVREINLQKNDITLRSIRDEDLPLLYQLIHGEKEPLWKKYEAPFYSLEPHTLESYTNRENARKQRLSENEVDSRLVIETNGEIVGTVVYYWEEKLSYWLEVGIGIYNPAYWGKGIGTRALNMWIDYLFRAMPLVRIGIRTWSKNDRMLQLASKLGMKEEARIRKAHLYRDSYYDSVRFGVLREEWYLPEENMHNG</sequence>
<evidence type="ECO:0000259" key="1">
    <source>
        <dbReference type="PROSITE" id="PS51186"/>
    </source>
</evidence>
<name>A0A1H3B4M8_9BACI</name>
<dbReference type="SUPFAM" id="SSF55729">
    <property type="entry name" value="Acyl-CoA N-acyltransferases (Nat)"/>
    <property type="match status" value="1"/>
</dbReference>
<dbReference type="Gene3D" id="3.40.630.30">
    <property type="match status" value="1"/>
</dbReference>
<dbReference type="RefSeq" id="WP_076569541.1">
    <property type="nucleotide sequence ID" value="NZ_FNOS01000001.1"/>
</dbReference>
<dbReference type="PANTHER" id="PTHR43415:SF4">
    <property type="entry name" value="N-ACETYLTRANSFERASE DOMAIN-CONTAINING PROTEIN"/>
    <property type="match status" value="1"/>
</dbReference>
<keyword evidence="3" id="KW-1185">Reference proteome</keyword>
<dbReference type="EMBL" id="FNOS01000001">
    <property type="protein sequence ID" value="SDX36638.1"/>
    <property type="molecule type" value="Genomic_DNA"/>
</dbReference>
<dbReference type="InterPro" id="IPR000182">
    <property type="entry name" value="GNAT_dom"/>
</dbReference>
<dbReference type="PANTHER" id="PTHR43415">
    <property type="entry name" value="SPERMIDINE N(1)-ACETYLTRANSFERASE"/>
    <property type="match status" value="1"/>
</dbReference>
<dbReference type="PROSITE" id="PS51186">
    <property type="entry name" value="GNAT"/>
    <property type="match status" value="1"/>
</dbReference>
<proteinExistence type="predicted"/>